<keyword evidence="6 11" id="KW-0479">Metal-binding</keyword>
<evidence type="ECO:0000256" key="7">
    <source>
        <dbReference type="ARBA" id="ARBA00022793"/>
    </source>
</evidence>
<organism evidence="16 17">
    <name type="scientific">Rothia nasimurium</name>
    <dbReference type="NCBI Taxonomy" id="85336"/>
    <lineage>
        <taxon>Bacteria</taxon>
        <taxon>Bacillati</taxon>
        <taxon>Actinomycetota</taxon>
        <taxon>Actinomycetes</taxon>
        <taxon>Micrococcales</taxon>
        <taxon>Micrococcaceae</taxon>
        <taxon>Rothia</taxon>
    </lineage>
</organism>
<dbReference type="GO" id="GO:0004737">
    <property type="term" value="F:pyruvate decarboxylase activity"/>
    <property type="evidence" value="ECO:0007669"/>
    <property type="project" value="TreeGrafter"/>
</dbReference>
<feature type="domain" description="Thiamine pyrophosphate enzyme central" evidence="13">
    <location>
        <begin position="207"/>
        <end position="314"/>
    </location>
</feature>
<dbReference type="CDD" id="cd07038">
    <property type="entry name" value="TPP_PYR_PDC_IPDC_like"/>
    <property type="match status" value="1"/>
</dbReference>
<comment type="similarity">
    <text evidence="4 12">Belongs to the TPP enzyme family.</text>
</comment>
<keyword evidence="10" id="KW-0456">Lyase</keyword>
<dbReference type="GO" id="GO:0005829">
    <property type="term" value="C:cytosol"/>
    <property type="evidence" value="ECO:0007669"/>
    <property type="project" value="TreeGrafter"/>
</dbReference>
<keyword evidence="8 11" id="KW-0460">Magnesium</keyword>
<dbReference type="InterPro" id="IPR029035">
    <property type="entry name" value="DHS-like_NAD/FAD-binding_dom"/>
</dbReference>
<keyword evidence="7" id="KW-0210">Decarboxylase</keyword>
<dbReference type="SUPFAM" id="SSF52518">
    <property type="entry name" value="Thiamin diphosphate-binding fold (THDP-binding)"/>
    <property type="match status" value="2"/>
</dbReference>
<dbReference type="InterPro" id="IPR012110">
    <property type="entry name" value="PDC/IPDC-like"/>
</dbReference>
<dbReference type="SUPFAM" id="SSF52467">
    <property type="entry name" value="DHS-like NAD/FAD-binding domain"/>
    <property type="match status" value="1"/>
</dbReference>
<dbReference type="Pfam" id="PF02775">
    <property type="entry name" value="TPP_enzyme_C"/>
    <property type="match status" value="1"/>
</dbReference>
<gene>
    <name evidence="16" type="ORF">A7979_02990</name>
</gene>
<feature type="domain" description="Thiamine pyrophosphate enzyme N-terminal TPP-binding" evidence="15">
    <location>
        <begin position="4"/>
        <end position="109"/>
    </location>
</feature>
<evidence type="ECO:0000256" key="12">
    <source>
        <dbReference type="RuleBase" id="RU362132"/>
    </source>
</evidence>
<reference evidence="16 17" key="1">
    <citation type="submission" date="2016-05" db="EMBL/GenBank/DDBJ databases">
        <title>Draft genome sequence of a porcine commensal Rothia nasimurium.</title>
        <authorList>
            <person name="Gaiser R.A."/>
            <person name="Van Baarlen P."/>
            <person name="Wells J.M."/>
        </authorList>
    </citation>
    <scope>NUCLEOTIDE SEQUENCE [LARGE SCALE GENOMIC DNA]</scope>
    <source>
        <strain evidence="16 17">PT-32</strain>
    </source>
</reference>
<comment type="function">
    <text evidence="3">Decarboxylates branched-chain and aromatic alpha-keto acids to aldehydes.</text>
</comment>
<evidence type="ECO:0000256" key="3">
    <source>
        <dbReference type="ARBA" id="ARBA00002938"/>
    </source>
</evidence>
<feature type="binding site" evidence="11">
    <location>
        <position position="462"/>
    </location>
    <ligand>
        <name>Mg(2+)</name>
        <dbReference type="ChEBI" id="CHEBI:18420"/>
    </ligand>
</feature>
<dbReference type="Gene3D" id="3.40.50.970">
    <property type="match status" value="2"/>
</dbReference>
<dbReference type="InterPro" id="IPR011766">
    <property type="entry name" value="TPP_enzyme_TPP-bd"/>
</dbReference>
<dbReference type="Gene3D" id="3.40.50.1220">
    <property type="entry name" value="TPP-binding domain"/>
    <property type="match status" value="1"/>
</dbReference>
<keyword evidence="9 12" id="KW-0786">Thiamine pyrophosphate</keyword>
<dbReference type="FunFam" id="3.40.50.970:FF:000024">
    <property type="entry name" value="Pyruvate decarboxylase isozyme"/>
    <property type="match status" value="1"/>
</dbReference>
<evidence type="ECO:0000256" key="1">
    <source>
        <dbReference type="ARBA" id="ARBA00001920"/>
    </source>
</evidence>
<comment type="cofactor">
    <cofactor evidence="11">
        <name>Mg(2+)</name>
        <dbReference type="ChEBI" id="CHEBI:18420"/>
    </cofactor>
    <text evidence="11">Binds 1 Mg(2+) per subunit.</text>
</comment>
<comment type="cofactor">
    <cofactor evidence="2">
        <name>thiamine diphosphate</name>
        <dbReference type="ChEBI" id="CHEBI:58937"/>
    </cofactor>
</comment>
<protein>
    <recommendedName>
        <fullName evidence="5">Alpha-keto-acid decarboxylase</fullName>
    </recommendedName>
</protein>
<dbReference type="PANTHER" id="PTHR43452">
    <property type="entry name" value="PYRUVATE DECARBOXYLASE"/>
    <property type="match status" value="1"/>
</dbReference>
<evidence type="ECO:0000256" key="4">
    <source>
        <dbReference type="ARBA" id="ARBA00007812"/>
    </source>
</evidence>
<feature type="binding site" evidence="11">
    <location>
        <position position="433"/>
    </location>
    <ligand>
        <name>Mg(2+)</name>
        <dbReference type="ChEBI" id="CHEBI:18420"/>
    </ligand>
</feature>
<feature type="binding site" evidence="11">
    <location>
        <position position="460"/>
    </location>
    <ligand>
        <name>Mg(2+)</name>
        <dbReference type="ChEBI" id="CHEBI:18420"/>
    </ligand>
</feature>
<evidence type="ECO:0000256" key="10">
    <source>
        <dbReference type="ARBA" id="ARBA00023239"/>
    </source>
</evidence>
<dbReference type="EMBL" id="LXWF01000033">
    <property type="protein sequence ID" value="ORC17384.1"/>
    <property type="molecule type" value="Genomic_DNA"/>
</dbReference>
<proteinExistence type="inferred from homology"/>
<accession>A0A1Y1RP60</accession>
<dbReference type="AlphaFoldDB" id="A0A1Y1RP60"/>
<dbReference type="InterPro" id="IPR047214">
    <property type="entry name" value="TPP_PDC_IPDC"/>
</dbReference>
<dbReference type="GO" id="GO:0000287">
    <property type="term" value="F:magnesium ion binding"/>
    <property type="evidence" value="ECO:0007669"/>
    <property type="project" value="InterPro"/>
</dbReference>
<evidence type="ECO:0000256" key="5">
    <source>
        <dbReference type="ARBA" id="ARBA00020054"/>
    </source>
</evidence>
<name>A0A1Y1RP60_9MICC</name>
<evidence type="ECO:0000256" key="11">
    <source>
        <dbReference type="PIRSR" id="PIRSR036565-2"/>
    </source>
</evidence>
<dbReference type="PIRSF" id="PIRSF036565">
    <property type="entry name" value="Pyruvt_ip_decrb"/>
    <property type="match status" value="1"/>
</dbReference>
<evidence type="ECO:0000259" key="13">
    <source>
        <dbReference type="Pfam" id="PF00205"/>
    </source>
</evidence>
<evidence type="ECO:0000259" key="15">
    <source>
        <dbReference type="Pfam" id="PF02776"/>
    </source>
</evidence>
<dbReference type="RefSeq" id="WP_083091870.1">
    <property type="nucleotide sequence ID" value="NZ_LXWF01000033.1"/>
</dbReference>
<dbReference type="InterPro" id="IPR012000">
    <property type="entry name" value="Thiamin_PyroP_enz_cen_dom"/>
</dbReference>
<dbReference type="InterPro" id="IPR029061">
    <property type="entry name" value="THDP-binding"/>
</dbReference>
<dbReference type="FunFam" id="3.40.50.970:FF:000019">
    <property type="entry name" value="Pyruvate decarboxylase isozyme"/>
    <property type="match status" value="1"/>
</dbReference>
<evidence type="ECO:0000256" key="6">
    <source>
        <dbReference type="ARBA" id="ARBA00022723"/>
    </source>
</evidence>
<dbReference type="PANTHER" id="PTHR43452:SF30">
    <property type="entry name" value="PYRUVATE DECARBOXYLASE ISOZYME 1-RELATED"/>
    <property type="match status" value="1"/>
</dbReference>
<keyword evidence="17" id="KW-1185">Reference proteome</keyword>
<feature type="domain" description="Thiamine pyrophosphate enzyme TPP-binding" evidence="14">
    <location>
        <begin position="391"/>
        <end position="528"/>
    </location>
</feature>
<evidence type="ECO:0000313" key="16">
    <source>
        <dbReference type="EMBL" id="ORC17384.1"/>
    </source>
</evidence>
<evidence type="ECO:0000256" key="9">
    <source>
        <dbReference type="ARBA" id="ARBA00023052"/>
    </source>
</evidence>
<dbReference type="Pfam" id="PF00205">
    <property type="entry name" value="TPP_enzyme_M"/>
    <property type="match status" value="1"/>
</dbReference>
<comment type="cofactor">
    <cofactor evidence="1">
        <name>a metal cation</name>
        <dbReference type="ChEBI" id="CHEBI:25213"/>
    </cofactor>
</comment>
<keyword evidence="16" id="KW-0670">Pyruvate</keyword>
<evidence type="ECO:0000256" key="2">
    <source>
        <dbReference type="ARBA" id="ARBA00001964"/>
    </source>
</evidence>
<dbReference type="Proteomes" id="UP000192359">
    <property type="component" value="Unassembled WGS sequence"/>
</dbReference>
<evidence type="ECO:0000256" key="8">
    <source>
        <dbReference type="ARBA" id="ARBA00022842"/>
    </source>
</evidence>
<dbReference type="InterPro" id="IPR047213">
    <property type="entry name" value="TPP_PYR_PDC_IPDC-like"/>
</dbReference>
<dbReference type="OrthoDB" id="4959782at2"/>
<dbReference type="GO" id="GO:0000949">
    <property type="term" value="P:aromatic amino acid family catabolic process to alcohol via Ehrlich pathway"/>
    <property type="evidence" value="ECO:0007669"/>
    <property type="project" value="TreeGrafter"/>
</dbReference>
<dbReference type="Pfam" id="PF02776">
    <property type="entry name" value="TPP_enzyme_N"/>
    <property type="match status" value="1"/>
</dbReference>
<dbReference type="GO" id="GO:0030976">
    <property type="term" value="F:thiamine pyrophosphate binding"/>
    <property type="evidence" value="ECO:0007669"/>
    <property type="project" value="InterPro"/>
</dbReference>
<comment type="caution">
    <text evidence="16">The sequence shown here is derived from an EMBL/GenBank/DDBJ whole genome shotgun (WGS) entry which is preliminary data.</text>
</comment>
<dbReference type="CDD" id="cd02005">
    <property type="entry name" value="TPP_PDC_IPDC"/>
    <property type="match status" value="1"/>
</dbReference>
<sequence>MTYTVSDYLLDRLVSLGATDIFGVPGDFNLQFLDHVIAHEQLTWVGNANELNAGYAADGYARVGGIGALVTTYGVGELSAINATAGSYAEHVPVLHIVGAPSKDAQAAHLTMHHTLGDGDFTHFIRMASEVSCAVANLEHATATAEIDRVLREMMIQKRPGYILLATDVARVEVAPPTGPLEVPKALSSPGAIEAFRADLAEVLAGRQTTVLADLLVHRMGAQTNLTEMLAATGLPYATLMWGKTLVDESKPAFAGIYAGVVSSERTKDAVEQAEALICAGVTFTDTTTAGFSQNLPENTVFLGAQTAKIGRKTYAPLTLDTALDLVREVALEVGAAPKELLPWDEETHEDIDMDAPLTQDVLWSLLSRELSPGNIVVADQGTSFFGMASRRFPENSMFIGQPLWGSIGYTLPAMLGASIADRGARGVLLIGDGSAQLTFQEIGTMLEQKTNPVVVLINNDGYTVERAIHGATQPYNDIRRYNWQLIPAALGATEDDVLMLRVTTAAELLEATALTQATRDKMVFLEVMMDQDDVPALLADVAAALTRANS</sequence>
<dbReference type="InterPro" id="IPR012001">
    <property type="entry name" value="Thiamin_PyroP_enz_TPP-bd_dom"/>
</dbReference>
<evidence type="ECO:0000259" key="14">
    <source>
        <dbReference type="Pfam" id="PF02775"/>
    </source>
</evidence>
<evidence type="ECO:0000313" key="17">
    <source>
        <dbReference type="Proteomes" id="UP000192359"/>
    </source>
</evidence>